<evidence type="ECO:0000313" key="13">
    <source>
        <dbReference type="EMBL" id="MCQ8115877.1"/>
    </source>
</evidence>
<dbReference type="InterPro" id="IPR039426">
    <property type="entry name" value="TonB-dep_rcpt-like"/>
</dbReference>
<proteinExistence type="inferred from homology"/>
<evidence type="ECO:0000256" key="5">
    <source>
        <dbReference type="ARBA" id="ARBA00023077"/>
    </source>
</evidence>
<comment type="similarity">
    <text evidence="8 9">Belongs to the TonB-dependent receptor family.</text>
</comment>
<name>A0ABT1TN13_9GAMM</name>
<evidence type="ECO:0000256" key="6">
    <source>
        <dbReference type="ARBA" id="ARBA00023136"/>
    </source>
</evidence>
<dbReference type="RefSeq" id="WP_256605178.1">
    <property type="nucleotide sequence ID" value="NZ_JANIBL010000001.1"/>
</dbReference>
<sequence length="661" mass="74142">MKKHITGFLLLLAQPCVLQAAAQDALELNVEDLLNVEVTSVSKKAQALNDSAAAIFVITHDDIKRIGATSIPEALRMAPGLDVARIDSNKWAVSARGFNARFSNKLLVLIDGRNTYSRMFSGTYWENQDVMMEDVERIEVIRGPGATLWGANAVNGVINIITKHSSKTQGGLLAAGGGTEEQGFGAFRYGATLGEDTTGRVYAKGFKRDQNTNAQGMGAGDDWDKVQGGFRLDSQLSMTDELKFQGDLYHSHLNQVLSQPSVISPYSLVARDKAEAYGGNIMGRWQHTFSTQSDMSLQLFYDYYRRNEEWMSEGRDTFDLDFQHRLGLFDSHELIWGLGYQLTSDRLQGGSIFSMSPAHRKNQLFSAFVQDEIELIDQTLWLTVGNKFEHNDFTGFEGQPTARLMWAPALNHRLWAGVSRAVRTPSRGEANMRLTTAVVPPSSPFFIPVELALQGNRSLRSEDVLAYEVGYRTTMIKSVSLDVTAFYNDYAHLRDASQGTVYFDPTRGVLVQPLPFGNNLKAKTYGVEVSTVWQMLDWWRWDANYSLLKTEVPQTAMAVVGISPQQRMNLRSAVNIRPDLDFDVWFRYVGNNLTATASGNSYIPDYVTMDARLAWRPEPDLEISLVGQNLLTNSHLEYQQENLILPTFIDRGMYGKISWNF</sequence>
<keyword evidence="5 9" id="KW-0798">TonB box</keyword>
<dbReference type="PROSITE" id="PS52016">
    <property type="entry name" value="TONB_DEPENDENT_REC_3"/>
    <property type="match status" value="1"/>
</dbReference>
<comment type="subcellular location">
    <subcellularLocation>
        <location evidence="1 8">Cell outer membrane</location>
        <topology evidence="1 8">Multi-pass membrane protein</topology>
    </subcellularLocation>
</comment>
<gene>
    <name evidence="13" type="ORF">NP589_00475</name>
</gene>
<dbReference type="InterPro" id="IPR000531">
    <property type="entry name" value="Beta-barrel_TonB"/>
</dbReference>
<reference evidence="13 14" key="1">
    <citation type="submission" date="2022-07" db="EMBL/GenBank/DDBJ databases">
        <title>Methylomonas rivi sp. nov., Methylomonas rosea sp. nov., Methylomonas aureus sp. nov. and Methylomonas subterranea sp. nov., four novel methanotrophs isolated from a freshwater creek and the deep terrestrial subsurface.</title>
        <authorList>
            <person name="Abin C."/>
            <person name="Sankaranarayanan K."/>
            <person name="Garner C."/>
            <person name="Sindelar R."/>
            <person name="Kotary K."/>
            <person name="Garner R."/>
            <person name="Barclay S."/>
            <person name="Lawson P."/>
            <person name="Krumholz L."/>
        </authorList>
    </citation>
    <scope>NUCLEOTIDE SEQUENCE [LARGE SCALE GENOMIC DNA]</scope>
    <source>
        <strain evidence="13 14">WSC-7</strain>
    </source>
</reference>
<dbReference type="PANTHER" id="PTHR30069">
    <property type="entry name" value="TONB-DEPENDENT OUTER MEMBRANE RECEPTOR"/>
    <property type="match status" value="1"/>
</dbReference>
<dbReference type="Proteomes" id="UP001524570">
    <property type="component" value="Unassembled WGS sequence"/>
</dbReference>
<dbReference type="PANTHER" id="PTHR30069:SF27">
    <property type="entry name" value="BLL4766 PROTEIN"/>
    <property type="match status" value="1"/>
</dbReference>
<evidence type="ECO:0000259" key="11">
    <source>
        <dbReference type="Pfam" id="PF00593"/>
    </source>
</evidence>
<protein>
    <submittedName>
        <fullName evidence="13">TonB-dependent receptor</fullName>
    </submittedName>
</protein>
<dbReference type="InterPro" id="IPR036942">
    <property type="entry name" value="Beta-barrel_TonB_sf"/>
</dbReference>
<keyword evidence="7 8" id="KW-0998">Cell outer membrane</keyword>
<comment type="caution">
    <text evidence="13">The sequence shown here is derived from an EMBL/GenBank/DDBJ whole genome shotgun (WGS) entry which is preliminary data.</text>
</comment>
<dbReference type="EMBL" id="JANIBL010000001">
    <property type="protein sequence ID" value="MCQ8115877.1"/>
    <property type="molecule type" value="Genomic_DNA"/>
</dbReference>
<keyword evidence="14" id="KW-1185">Reference proteome</keyword>
<dbReference type="SUPFAM" id="SSF56935">
    <property type="entry name" value="Porins"/>
    <property type="match status" value="1"/>
</dbReference>
<organism evidence="13 14">
    <name type="scientific">Methylomonas rosea</name>
    <dbReference type="NCBI Taxonomy" id="2952227"/>
    <lineage>
        <taxon>Bacteria</taxon>
        <taxon>Pseudomonadati</taxon>
        <taxon>Pseudomonadota</taxon>
        <taxon>Gammaproteobacteria</taxon>
        <taxon>Methylococcales</taxon>
        <taxon>Methylococcaceae</taxon>
        <taxon>Methylomonas</taxon>
    </lineage>
</organism>
<dbReference type="Pfam" id="PF00593">
    <property type="entry name" value="TonB_dep_Rec_b-barrel"/>
    <property type="match status" value="1"/>
</dbReference>
<evidence type="ECO:0000256" key="8">
    <source>
        <dbReference type="PROSITE-ProRule" id="PRU01360"/>
    </source>
</evidence>
<dbReference type="CDD" id="cd01347">
    <property type="entry name" value="ligand_gated_channel"/>
    <property type="match status" value="1"/>
</dbReference>
<dbReference type="Gene3D" id="2.40.170.20">
    <property type="entry name" value="TonB-dependent receptor, beta-barrel domain"/>
    <property type="match status" value="1"/>
</dbReference>
<evidence type="ECO:0000256" key="9">
    <source>
        <dbReference type="RuleBase" id="RU003357"/>
    </source>
</evidence>
<feature type="signal peptide" evidence="10">
    <location>
        <begin position="1"/>
        <end position="20"/>
    </location>
</feature>
<keyword evidence="4 8" id="KW-0812">Transmembrane</keyword>
<evidence type="ECO:0000256" key="1">
    <source>
        <dbReference type="ARBA" id="ARBA00004571"/>
    </source>
</evidence>
<dbReference type="Gene3D" id="2.170.130.10">
    <property type="entry name" value="TonB-dependent receptor, plug domain"/>
    <property type="match status" value="1"/>
</dbReference>
<keyword evidence="10" id="KW-0732">Signal</keyword>
<feature type="chain" id="PRO_5047096980" evidence="10">
    <location>
        <begin position="21"/>
        <end position="661"/>
    </location>
</feature>
<dbReference type="InterPro" id="IPR037066">
    <property type="entry name" value="Plug_dom_sf"/>
</dbReference>
<evidence type="ECO:0000259" key="12">
    <source>
        <dbReference type="Pfam" id="PF07715"/>
    </source>
</evidence>
<evidence type="ECO:0000256" key="2">
    <source>
        <dbReference type="ARBA" id="ARBA00022448"/>
    </source>
</evidence>
<evidence type="ECO:0000313" key="14">
    <source>
        <dbReference type="Proteomes" id="UP001524570"/>
    </source>
</evidence>
<dbReference type="Pfam" id="PF07715">
    <property type="entry name" value="Plug"/>
    <property type="match status" value="1"/>
</dbReference>
<evidence type="ECO:0000256" key="7">
    <source>
        <dbReference type="ARBA" id="ARBA00023237"/>
    </source>
</evidence>
<dbReference type="InterPro" id="IPR012910">
    <property type="entry name" value="Plug_dom"/>
</dbReference>
<keyword evidence="13" id="KW-0675">Receptor</keyword>
<feature type="domain" description="TonB-dependent receptor plug" evidence="12">
    <location>
        <begin position="49"/>
        <end position="157"/>
    </location>
</feature>
<evidence type="ECO:0000256" key="4">
    <source>
        <dbReference type="ARBA" id="ARBA00022692"/>
    </source>
</evidence>
<keyword evidence="2 8" id="KW-0813">Transport</keyword>
<keyword evidence="6 8" id="KW-0472">Membrane</keyword>
<accession>A0ABT1TN13</accession>
<keyword evidence="3 8" id="KW-1134">Transmembrane beta strand</keyword>
<evidence type="ECO:0000256" key="3">
    <source>
        <dbReference type="ARBA" id="ARBA00022452"/>
    </source>
</evidence>
<evidence type="ECO:0000256" key="10">
    <source>
        <dbReference type="SAM" id="SignalP"/>
    </source>
</evidence>
<feature type="domain" description="TonB-dependent receptor-like beta-barrel" evidence="11">
    <location>
        <begin position="193"/>
        <end position="630"/>
    </location>
</feature>